<proteinExistence type="predicted"/>
<protein>
    <submittedName>
        <fullName evidence="1">Uncharacterized protein</fullName>
    </submittedName>
</protein>
<reference evidence="1 2" key="1">
    <citation type="submission" date="2014-08" db="EMBL/GenBank/DDBJ databases">
        <authorList>
            <person name="Moulin Lionel"/>
        </authorList>
    </citation>
    <scope>NUCLEOTIDE SEQUENCE [LARGE SCALE GENOMIC DNA]</scope>
</reference>
<organism evidence="1 2">
    <name type="scientific">Mesorhizobium plurifarium</name>
    <dbReference type="NCBI Taxonomy" id="69974"/>
    <lineage>
        <taxon>Bacteria</taxon>
        <taxon>Pseudomonadati</taxon>
        <taxon>Pseudomonadota</taxon>
        <taxon>Alphaproteobacteria</taxon>
        <taxon>Hyphomicrobiales</taxon>
        <taxon>Phyllobacteriaceae</taxon>
        <taxon>Mesorhizobium</taxon>
    </lineage>
</organism>
<dbReference type="AlphaFoldDB" id="A0A090G840"/>
<name>A0A090G840_MESPL</name>
<dbReference type="Proteomes" id="UP000046122">
    <property type="component" value="Unassembled WGS sequence"/>
</dbReference>
<gene>
    <name evidence="1" type="ORF">MPL3365_20040</name>
</gene>
<dbReference type="EMBL" id="CCNE01000012">
    <property type="protein sequence ID" value="CDX54526.1"/>
    <property type="molecule type" value="Genomic_DNA"/>
</dbReference>
<accession>A0A090G840</accession>
<sequence length="37" mass="4130">MRFRFDFTHVYIPKPVPTFGRHALGVFQPAASGAPGR</sequence>
<evidence type="ECO:0000313" key="2">
    <source>
        <dbReference type="Proteomes" id="UP000046122"/>
    </source>
</evidence>
<evidence type="ECO:0000313" key="1">
    <source>
        <dbReference type="EMBL" id="CDX54526.1"/>
    </source>
</evidence>